<dbReference type="Pfam" id="PF10983">
    <property type="entry name" value="DUF2793"/>
    <property type="match status" value="1"/>
</dbReference>
<accession>N0B8S1</accession>
<dbReference type="STRING" id="670307.HYPDE_38818"/>
<dbReference type="Proteomes" id="UP000005952">
    <property type="component" value="Chromosome"/>
</dbReference>
<dbReference type="HOGENOM" id="CLU_021954_0_0_5"/>
<name>N0B8S1_9HYPH</name>
<gene>
    <name evidence="1" type="ORF">HYPDE_38818</name>
</gene>
<proteinExistence type="predicted"/>
<evidence type="ECO:0000313" key="1">
    <source>
        <dbReference type="EMBL" id="AGK59433.1"/>
    </source>
</evidence>
<protein>
    <submittedName>
        <fullName evidence="1">Uncharacterized protein</fullName>
    </submittedName>
</protein>
<dbReference type="eggNOG" id="ENOG502Z7PY">
    <property type="taxonomic scope" value="Bacteria"/>
</dbReference>
<organism evidence="1 2">
    <name type="scientific">Hyphomicrobium denitrificans 1NES1</name>
    <dbReference type="NCBI Taxonomy" id="670307"/>
    <lineage>
        <taxon>Bacteria</taxon>
        <taxon>Pseudomonadati</taxon>
        <taxon>Pseudomonadota</taxon>
        <taxon>Alphaproteobacteria</taxon>
        <taxon>Hyphomicrobiales</taxon>
        <taxon>Hyphomicrobiaceae</taxon>
        <taxon>Hyphomicrobium</taxon>
    </lineage>
</organism>
<dbReference type="KEGG" id="hdt:HYPDE_38818"/>
<dbReference type="AlphaFoldDB" id="N0B8S1"/>
<keyword evidence="2" id="KW-1185">Reference proteome</keyword>
<dbReference type="EMBL" id="CP005587">
    <property type="protein sequence ID" value="AGK59433.1"/>
    <property type="molecule type" value="Genomic_DNA"/>
</dbReference>
<dbReference type="InterPro" id="IPR021251">
    <property type="entry name" value="DUF2793"/>
</dbReference>
<evidence type="ECO:0000313" key="2">
    <source>
        <dbReference type="Proteomes" id="UP000005952"/>
    </source>
</evidence>
<sequence>MLLMNDTPNLALPYILAAQAQKHVTHNEAIRALDCLVQLSVASRTLTEPPASPDNGSRYIVASGAGGAWADQDGKVAAYQDGAWAFYAPRTGWCAWAVSESALLVYEAGAWSALPSDGGEGGSADLPTAFDGLAHVGINATGDTTNRLSLKSPASLFDNEGAGHQQKINKKTSGDTASVLYQTNYSGRAEMGLAGDDDFHFKVSPDGSTWYEAIKIDRSSGRVSFPNLALKQFSILDHRALGWSLTGTTSETALVSVLLPGGILGPNGAVRVTTLWTGTSNANSKSMKVKHAATSGIAGNNYTSASSTTTPTSKIQTEFHNRNSVSSQVGGLSAGTGGWGATSLGLTMGTVDTSADSYINISGILANAADTLTLEAYTIEVLCQP</sequence>
<reference evidence="1 2" key="1">
    <citation type="journal article" date="2013" name="Genome Announc.">
        <title>Genome sequences for three denitrifying bacterial strains isolated from a uranium- and nitrate-contaminated subsurface environment.</title>
        <authorList>
            <person name="Venkatramanan R."/>
            <person name="Prakash O."/>
            <person name="Woyke T."/>
            <person name="Chain P."/>
            <person name="Goodwin L.A."/>
            <person name="Watson D."/>
            <person name="Brooks S."/>
            <person name="Kostka J.E."/>
            <person name="Green S.J."/>
        </authorList>
    </citation>
    <scope>NUCLEOTIDE SEQUENCE [LARGE SCALE GENOMIC DNA]</scope>
    <source>
        <strain evidence="1 2">1NES1</strain>
    </source>
</reference>